<dbReference type="InterPro" id="IPR034660">
    <property type="entry name" value="DinB/YfiT-like"/>
</dbReference>
<evidence type="ECO:0000313" key="1">
    <source>
        <dbReference type="EMBL" id="GIH15761.1"/>
    </source>
</evidence>
<dbReference type="EMBL" id="BONZ01000038">
    <property type="protein sequence ID" value="GIH15761.1"/>
    <property type="molecule type" value="Genomic_DNA"/>
</dbReference>
<name>A0A8J3VRR9_9ACTN</name>
<dbReference type="AlphaFoldDB" id="A0A8J3VRR9"/>
<reference evidence="1" key="1">
    <citation type="submission" date="2021-01" db="EMBL/GenBank/DDBJ databases">
        <title>Whole genome shotgun sequence of Rugosimonospora africana NBRC 104875.</title>
        <authorList>
            <person name="Komaki H."/>
            <person name="Tamura T."/>
        </authorList>
    </citation>
    <scope>NUCLEOTIDE SEQUENCE</scope>
    <source>
        <strain evidence="1">NBRC 104875</strain>
    </source>
</reference>
<dbReference type="Pfam" id="PF04978">
    <property type="entry name" value="MST"/>
    <property type="match status" value="1"/>
</dbReference>
<evidence type="ECO:0000313" key="2">
    <source>
        <dbReference type="Proteomes" id="UP000642748"/>
    </source>
</evidence>
<organism evidence="1 2">
    <name type="scientific">Rugosimonospora africana</name>
    <dbReference type="NCBI Taxonomy" id="556532"/>
    <lineage>
        <taxon>Bacteria</taxon>
        <taxon>Bacillati</taxon>
        <taxon>Actinomycetota</taxon>
        <taxon>Actinomycetes</taxon>
        <taxon>Micromonosporales</taxon>
        <taxon>Micromonosporaceae</taxon>
        <taxon>Rugosimonospora</taxon>
    </lineage>
</organism>
<dbReference type="Proteomes" id="UP000642748">
    <property type="component" value="Unassembled WGS sequence"/>
</dbReference>
<comment type="caution">
    <text evidence="1">The sequence shown here is derived from an EMBL/GenBank/DDBJ whole genome shotgun (WGS) entry which is preliminary data.</text>
</comment>
<evidence type="ECO:0008006" key="3">
    <source>
        <dbReference type="Google" id="ProtNLM"/>
    </source>
</evidence>
<dbReference type="InterPro" id="IPR007061">
    <property type="entry name" value="MST-like"/>
</dbReference>
<accession>A0A8J3VRR9</accession>
<protein>
    <recommendedName>
        <fullName evidence="3">DinB family protein</fullName>
    </recommendedName>
</protein>
<proteinExistence type="predicted"/>
<keyword evidence="2" id="KW-1185">Reference proteome</keyword>
<dbReference type="SUPFAM" id="SSF109854">
    <property type="entry name" value="DinB/YfiT-like putative metalloenzymes"/>
    <property type="match status" value="1"/>
</dbReference>
<dbReference type="Gene3D" id="1.20.120.450">
    <property type="entry name" value="dinb family like domain"/>
    <property type="match status" value="1"/>
</dbReference>
<sequence length="161" mass="17836">MTDESAALLTALTAQRRHVLGILEGLSDDALRRPVLPSGWTCLGLVRHLALDVERFWFRAVVAGERVDLETGDGGWRVPAEQPAEDVFELYRDEIARADAIIAATPPDADAAWWPVDVFPNQPPEKLRETILHVITETACHAGHLDAVRELIDGKTWLVLT</sequence>
<gene>
    <name evidence="1" type="ORF">Raf01_39330</name>
</gene>